<protein>
    <submittedName>
        <fullName evidence="1">Uncharacterized protein</fullName>
    </submittedName>
</protein>
<dbReference type="OrthoDB" id="1436168at2"/>
<proteinExistence type="predicted"/>
<gene>
    <name evidence="1" type="ORF">SAMN05444396_1076</name>
</gene>
<dbReference type="EMBL" id="FQWE01000007">
    <property type="protein sequence ID" value="SHG26772.1"/>
    <property type="molecule type" value="Genomic_DNA"/>
</dbReference>
<dbReference type="Proteomes" id="UP000184036">
    <property type="component" value="Unassembled WGS sequence"/>
</dbReference>
<sequence length="180" mass="20982">MAKKGLVFLMNGKPKGDDAFIIRKIYRFIPEFTNVITTIIEVEIYESNICVISFYQHNKGTEKTKYKIRSNIGSGHTRGIFRACLDAYYLLSLDYALIFSASNDIGKIEEDNSRYSAYILFLSIYFKNYDNYIQQGSIALNTLMLYHQSYQYKNEAALFYKDFEEKAENNLTENDDAEKH</sequence>
<dbReference type="AlphaFoldDB" id="A0A1M5IEU5"/>
<keyword evidence="2" id="KW-1185">Reference proteome</keyword>
<evidence type="ECO:0000313" key="1">
    <source>
        <dbReference type="EMBL" id="SHG26772.1"/>
    </source>
</evidence>
<dbReference type="RefSeq" id="WP_072992154.1">
    <property type="nucleotide sequence ID" value="NZ_FQWE01000007.1"/>
</dbReference>
<name>A0A1M5IEU5_9FLAO</name>
<reference evidence="2" key="1">
    <citation type="submission" date="2016-11" db="EMBL/GenBank/DDBJ databases">
        <authorList>
            <person name="Varghese N."/>
            <person name="Submissions S."/>
        </authorList>
    </citation>
    <scope>NUCLEOTIDE SEQUENCE [LARGE SCALE GENOMIC DNA]</scope>
    <source>
        <strain evidence="2">DSM 19741</strain>
    </source>
</reference>
<evidence type="ECO:0000313" key="2">
    <source>
        <dbReference type="Proteomes" id="UP000184036"/>
    </source>
</evidence>
<organism evidence="1 2">
    <name type="scientific">Flavobacterium segetis</name>
    <dbReference type="NCBI Taxonomy" id="271157"/>
    <lineage>
        <taxon>Bacteria</taxon>
        <taxon>Pseudomonadati</taxon>
        <taxon>Bacteroidota</taxon>
        <taxon>Flavobacteriia</taxon>
        <taxon>Flavobacteriales</taxon>
        <taxon>Flavobacteriaceae</taxon>
        <taxon>Flavobacterium</taxon>
    </lineage>
</organism>
<accession>A0A1M5IEU5</accession>